<dbReference type="GeneID" id="108277849"/>
<dbReference type="InterPro" id="IPR052801">
    <property type="entry name" value="Ankyrin-EF-hand"/>
</dbReference>
<dbReference type="Proteomes" id="UP000221080">
    <property type="component" value="Chromosome 17"/>
</dbReference>
<dbReference type="Pfam" id="PF12796">
    <property type="entry name" value="Ank_2"/>
    <property type="match status" value="3"/>
</dbReference>
<dbReference type="PROSITE" id="PS50088">
    <property type="entry name" value="ANK_REPEAT"/>
    <property type="match status" value="7"/>
</dbReference>
<dbReference type="Pfam" id="PF00023">
    <property type="entry name" value="Ank"/>
    <property type="match status" value="2"/>
</dbReference>
<organism evidence="2 3">
    <name type="scientific">Ictalurus punctatus</name>
    <name type="common">Channel catfish</name>
    <name type="synonym">Silurus punctatus</name>
    <dbReference type="NCBI Taxonomy" id="7998"/>
    <lineage>
        <taxon>Eukaryota</taxon>
        <taxon>Metazoa</taxon>
        <taxon>Chordata</taxon>
        <taxon>Craniata</taxon>
        <taxon>Vertebrata</taxon>
        <taxon>Euteleostomi</taxon>
        <taxon>Actinopterygii</taxon>
        <taxon>Neopterygii</taxon>
        <taxon>Teleostei</taxon>
        <taxon>Ostariophysi</taxon>
        <taxon>Siluriformes</taxon>
        <taxon>Ictaluridae</taxon>
        <taxon>Ictalurus</taxon>
    </lineage>
</organism>
<dbReference type="Gene3D" id="1.25.40.20">
    <property type="entry name" value="Ankyrin repeat-containing domain"/>
    <property type="match status" value="3"/>
</dbReference>
<dbReference type="PANTHER" id="PTHR24127">
    <property type="entry name" value="ANKYRIN REPEAT AND EF-HAND DOMAIN-CONTAINING PROTEIN 1"/>
    <property type="match status" value="1"/>
</dbReference>
<evidence type="ECO:0000313" key="2">
    <source>
        <dbReference type="Proteomes" id="UP000221080"/>
    </source>
</evidence>
<dbReference type="KEGG" id="ipu:108277849"/>
<dbReference type="InterPro" id="IPR036770">
    <property type="entry name" value="Ankyrin_rpt-contain_sf"/>
</dbReference>
<accession>A0A2D0SUW7</accession>
<feature type="repeat" description="ANK" evidence="1">
    <location>
        <begin position="476"/>
        <end position="508"/>
    </location>
</feature>
<evidence type="ECO:0000313" key="3">
    <source>
        <dbReference type="RefSeq" id="XP_017346316.1"/>
    </source>
</evidence>
<reference evidence="3" key="2">
    <citation type="submission" date="2025-08" db="UniProtKB">
        <authorList>
            <consortium name="RefSeq"/>
        </authorList>
    </citation>
    <scope>IDENTIFICATION</scope>
    <source>
        <tissue evidence="3">Blood</tissue>
    </source>
</reference>
<dbReference type="InterPro" id="IPR002110">
    <property type="entry name" value="Ankyrin_rpt"/>
</dbReference>
<dbReference type="PROSITE" id="PS50297">
    <property type="entry name" value="ANK_REP_REGION"/>
    <property type="match status" value="5"/>
</dbReference>
<dbReference type="SMART" id="SM00248">
    <property type="entry name" value="ANK"/>
    <property type="match status" value="9"/>
</dbReference>
<dbReference type="RefSeq" id="XP_017346316.1">
    <property type="nucleotide sequence ID" value="XM_017490827.3"/>
</dbReference>
<protein>
    <submittedName>
        <fullName evidence="3">Ankyrin repeat and EF-hand domain-containing protein 1 isoform X1</fullName>
    </submittedName>
</protein>
<keyword evidence="2" id="KW-1185">Reference proteome</keyword>
<dbReference type="STRING" id="7998.ENSIPUP00000020419"/>
<feature type="repeat" description="ANK" evidence="1">
    <location>
        <begin position="187"/>
        <end position="219"/>
    </location>
</feature>
<feature type="repeat" description="ANK" evidence="1">
    <location>
        <begin position="253"/>
        <end position="285"/>
    </location>
</feature>
<name>A0A2D0SUW7_ICTPU</name>
<sequence length="677" mass="75819">MRRSVMAEGPFEARQVYKLLELVRQKNKEQIKKLVHFSVSGLINWTEPMHGNSALHLASMANDLEMAQHLLSLKAHPDIQNKLGQTAMMLAAQHCHDCMMELLANKRANMNLVDKQGKGLLFYCIGLTERHARCLEMAISMHADVNNVSYAGKPVFLFACEQAEWCENLCMRLLESGADPNATDLMTGRTALMAAMRAGSVALVRRFLQKGGNPNTADRMGVHSAHIAAAKGLLEVLRMLSAYSADFNLMSELGNTALHEAAAEGHTECCRFLVQRGCNLMLRNKFGLIPSQIAKANRHKDALRELKKAEEALKPGRSKSPQLWAIRLNDWSFEHEAVLRKVFQPAVKGQSRVETVSKQHFISVLQALHAPVNKSDLKNVFTSLDKERKDLIKISDFFEGLDYLQEEFVLSQKVTFPLPGLSRDHLPANHIEDPLLYFDEPKEMHINMNQHVTRDHLESLMVAFSRNVPVDIRDCFYKTPLMTACRSGKNQIARFLIALGADVNAYDQFNQTPLHHACFAGHEAIVELLLQHGAVVDAKTSGGVTPLMRAIQSCRVSCVEQLINFHANINATNNRGQNCKMLAQLYGNKRICDLVKNGLVHAVTSQAHGSRGKTTAVPPAAKRISSFPAVFDKTFNSCRRPIFSQCLSEESRFIVQTLYSSVYSSINYFHKSNQFLK</sequence>
<dbReference type="OrthoDB" id="539213at2759"/>
<dbReference type="SUPFAM" id="SSF48403">
    <property type="entry name" value="Ankyrin repeat"/>
    <property type="match status" value="2"/>
</dbReference>
<feature type="repeat" description="ANK" evidence="1">
    <location>
        <begin position="509"/>
        <end position="541"/>
    </location>
</feature>
<gene>
    <name evidence="3" type="primary">LOC108277849</name>
</gene>
<feature type="repeat" description="ANK" evidence="1">
    <location>
        <begin position="542"/>
        <end position="574"/>
    </location>
</feature>
<feature type="repeat" description="ANK" evidence="1">
    <location>
        <begin position="83"/>
        <end position="115"/>
    </location>
</feature>
<dbReference type="SUPFAM" id="SSF47473">
    <property type="entry name" value="EF-hand"/>
    <property type="match status" value="1"/>
</dbReference>
<dbReference type="AlphaFoldDB" id="A0A2D0SUW7"/>
<dbReference type="PANTHER" id="PTHR24127:SF1">
    <property type="entry name" value="ANKYRIN REPEAT AND EF-HAND DOMAIN-CONTAINING PROTEIN 1"/>
    <property type="match status" value="1"/>
</dbReference>
<keyword evidence="1" id="KW-0040">ANK repeat</keyword>
<reference evidence="2" key="1">
    <citation type="journal article" date="2016" name="Nat. Commun.">
        <title>The channel catfish genome sequence provides insights into the evolution of scale formation in teleosts.</title>
        <authorList>
            <person name="Liu Z."/>
            <person name="Liu S."/>
            <person name="Yao J."/>
            <person name="Bao L."/>
            <person name="Zhang J."/>
            <person name="Li Y."/>
            <person name="Jiang C."/>
            <person name="Sun L."/>
            <person name="Wang R."/>
            <person name="Zhang Y."/>
            <person name="Zhou T."/>
            <person name="Zeng Q."/>
            <person name="Fu Q."/>
            <person name="Gao S."/>
            <person name="Li N."/>
            <person name="Koren S."/>
            <person name="Jiang Y."/>
            <person name="Zimin A."/>
            <person name="Xu P."/>
            <person name="Phillippy A.M."/>
            <person name="Geng X."/>
            <person name="Song L."/>
            <person name="Sun F."/>
            <person name="Li C."/>
            <person name="Wang X."/>
            <person name="Chen A."/>
            <person name="Jin Y."/>
            <person name="Yuan Z."/>
            <person name="Yang Y."/>
            <person name="Tan S."/>
            <person name="Peatman E."/>
            <person name="Lu J."/>
            <person name="Qin Z."/>
            <person name="Dunham R."/>
            <person name="Li Z."/>
            <person name="Sonstegard T."/>
            <person name="Feng J."/>
            <person name="Danzmann R.G."/>
            <person name="Schroeder S."/>
            <person name="Scheffler B."/>
            <person name="Duke M.V."/>
            <person name="Ballard L."/>
            <person name="Kucuktas H."/>
            <person name="Kaltenboeck L."/>
            <person name="Liu H."/>
            <person name="Armbruster J."/>
            <person name="Xie Y."/>
            <person name="Kirby M.L."/>
            <person name="Tian Y."/>
            <person name="Flanagan M.E."/>
            <person name="Mu W."/>
            <person name="Waldbieser G.C."/>
        </authorList>
    </citation>
    <scope>NUCLEOTIDE SEQUENCE [LARGE SCALE GENOMIC DNA]</scope>
    <source>
        <strain evidence="2">SDA103</strain>
    </source>
</reference>
<dbReference type="PRINTS" id="PR01415">
    <property type="entry name" value="ANKYRIN"/>
</dbReference>
<evidence type="ECO:0000256" key="1">
    <source>
        <dbReference type="PROSITE-ProRule" id="PRU00023"/>
    </source>
</evidence>
<proteinExistence type="predicted"/>
<feature type="repeat" description="ANK" evidence="1">
    <location>
        <begin position="50"/>
        <end position="82"/>
    </location>
</feature>
<dbReference type="InterPro" id="IPR011992">
    <property type="entry name" value="EF-hand-dom_pair"/>
</dbReference>